<proteinExistence type="inferred from homology"/>
<evidence type="ECO:0000256" key="3">
    <source>
        <dbReference type="ARBA" id="ARBA00022989"/>
    </source>
</evidence>
<keyword evidence="3 7" id="KW-1133">Transmembrane helix</keyword>
<organism evidence="9 10">
    <name type="scientific">Sodiomyces alkalinus (strain CBS 110278 / VKM F-3762 / F11)</name>
    <name type="common">Alkaliphilic filamentous fungus</name>
    <dbReference type="NCBI Taxonomy" id="1314773"/>
    <lineage>
        <taxon>Eukaryota</taxon>
        <taxon>Fungi</taxon>
        <taxon>Dikarya</taxon>
        <taxon>Ascomycota</taxon>
        <taxon>Pezizomycotina</taxon>
        <taxon>Sordariomycetes</taxon>
        <taxon>Hypocreomycetidae</taxon>
        <taxon>Glomerellales</taxon>
        <taxon>Plectosphaerellaceae</taxon>
        <taxon>Sodiomyces</taxon>
    </lineage>
</organism>
<dbReference type="InterPro" id="IPR049326">
    <property type="entry name" value="Rhodopsin_dom_fungi"/>
</dbReference>
<dbReference type="PANTHER" id="PTHR33048">
    <property type="entry name" value="PTH11-LIKE INTEGRAL MEMBRANE PROTEIN (AFU_ORTHOLOGUE AFUA_5G11245)"/>
    <property type="match status" value="1"/>
</dbReference>
<dbReference type="RefSeq" id="XP_028464573.1">
    <property type="nucleotide sequence ID" value="XM_028613004.1"/>
</dbReference>
<feature type="transmembrane region" description="Helical" evidence="7">
    <location>
        <begin position="60"/>
        <end position="83"/>
    </location>
</feature>
<dbReference type="GeneID" id="39581482"/>
<evidence type="ECO:0000256" key="2">
    <source>
        <dbReference type="ARBA" id="ARBA00022692"/>
    </source>
</evidence>
<feature type="transmembrane region" description="Helical" evidence="7">
    <location>
        <begin position="260"/>
        <end position="279"/>
    </location>
</feature>
<protein>
    <recommendedName>
        <fullName evidence="8">Rhodopsin domain-containing protein</fullName>
    </recommendedName>
</protein>
<dbReference type="PANTHER" id="PTHR33048:SF47">
    <property type="entry name" value="INTEGRAL MEMBRANE PROTEIN-RELATED"/>
    <property type="match status" value="1"/>
</dbReference>
<dbReference type="InterPro" id="IPR052337">
    <property type="entry name" value="SAT4-like"/>
</dbReference>
<dbReference type="STRING" id="1314773.A0A3N2PQI0"/>
<evidence type="ECO:0000256" key="6">
    <source>
        <dbReference type="SAM" id="MobiDB-lite"/>
    </source>
</evidence>
<feature type="region of interest" description="Disordered" evidence="6">
    <location>
        <begin position="379"/>
        <end position="402"/>
    </location>
</feature>
<dbReference type="AlphaFoldDB" id="A0A3N2PQI0"/>
<feature type="domain" description="Rhodopsin" evidence="8">
    <location>
        <begin position="48"/>
        <end position="284"/>
    </location>
</feature>
<feature type="compositionally biased region" description="Gly residues" evidence="6">
    <location>
        <begin position="325"/>
        <end position="335"/>
    </location>
</feature>
<comment type="similarity">
    <text evidence="5">Belongs to the SAT4 family.</text>
</comment>
<sequence>MKVRRANASGDGPALDVIDRSRDDESRFAEICAILVVGAALSTLAVTLRSITRLFLVRRFGLDDGIMVVAQVLAIGTAVAIGIESKYGLGSHTWVQPDEHFVPYMKAFYSSIVVYNVSMCLVKISILLQYRRIFPVGMIQTITFYGIAFLVAWAVTLCFLLPMVCMPVEKFWDATIPGRCLDSLAIWYVMASINVATDFIIFAMPLPVIRSLQLPRRQKLMLVGVFGLGLLTCIISIIRIRTLKVAASTDDPNWDNVDAATWSFLEVSIAVIAACLPTLRPLFSTLMPRAFAGSSARRTHHPHPRSGYGFGAYVHAGSRLPNSSGSGGGGGGGTRLGKSALGRSDSTRSLQDRDSIELAASEMKMPSLVPPGGEYSISVSAGRKGDRGVGSRVVGDESPASSVVDGIQTTTVVTQHVSPFEPERH</sequence>
<keyword evidence="10" id="KW-1185">Reference proteome</keyword>
<name>A0A3N2PQI0_SODAK</name>
<comment type="subcellular location">
    <subcellularLocation>
        <location evidence="1">Membrane</location>
        <topology evidence="1">Multi-pass membrane protein</topology>
    </subcellularLocation>
</comment>
<feature type="transmembrane region" description="Helical" evidence="7">
    <location>
        <begin position="220"/>
        <end position="240"/>
    </location>
</feature>
<feature type="transmembrane region" description="Helical" evidence="7">
    <location>
        <begin position="184"/>
        <end position="208"/>
    </location>
</feature>
<dbReference type="Proteomes" id="UP000272025">
    <property type="component" value="Unassembled WGS sequence"/>
</dbReference>
<evidence type="ECO:0000256" key="4">
    <source>
        <dbReference type="ARBA" id="ARBA00023136"/>
    </source>
</evidence>
<evidence type="ECO:0000259" key="8">
    <source>
        <dbReference type="Pfam" id="PF20684"/>
    </source>
</evidence>
<evidence type="ECO:0000313" key="10">
    <source>
        <dbReference type="Proteomes" id="UP000272025"/>
    </source>
</evidence>
<evidence type="ECO:0000256" key="1">
    <source>
        <dbReference type="ARBA" id="ARBA00004141"/>
    </source>
</evidence>
<feature type="transmembrane region" description="Helical" evidence="7">
    <location>
        <begin position="107"/>
        <end position="130"/>
    </location>
</feature>
<dbReference type="OrthoDB" id="3648173at2759"/>
<feature type="transmembrane region" description="Helical" evidence="7">
    <location>
        <begin position="28"/>
        <end position="48"/>
    </location>
</feature>
<evidence type="ECO:0000256" key="7">
    <source>
        <dbReference type="SAM" id="Phobius"/>
    </source>
</evidence>
<feature type="transmembrane region" description="Helical" evidence="7">
    <location>
        <begin position="142"/>
        <end position="164"/>
    </location>
</feature>
<feature type="region of interest" description="Disordered" evidence="6">
    <location>
        <begin position="321"/>
        <end position="352"/>
    </location>
</feature>
<dbReference type="EMBL" id="ML119058">
    <property type="protein sequence ID" value="ROT36767.1"/>
    <property type="molecule type" value="Genomic_DNA"/>
</dbReference>
<keyword evidence="2 7" id="KW-0812">Transmembrane</keyword>
<dbReference type="Pfam" id="PF20684">
    <property type="entry name" value="Fung_rhodopsin"/>
    <property type="match status" value="1"/>
</dbReference>
<evidence type="ECO:0000256" key="5">
    <source>
        <dbReference type="ARBA" id="ARBA00038359"/>
    </source>
</evidence>
<keyword evidence="4 7" id="KW-0472">Membrane</keyword>
<accession>A0A3N2PQI0</accession>
<evidence type="ECO:0000313" key="9">
    <source>
        <dbReference type="EMBL" id="ROT36767.1"/>
    </source>
</evidence>
<reference evidence="9 10" key="1">
    <citation type="journal article" date="2018" name="Mol. Ecol.">
        <title>The obligate alkalophilic soda-lake fungus Sodiomyces alkalinus has shifted to a protein diet.</title>
        <authorList>
            <person name="Grum-Grzhimaylo A.A."/>
            <person name="Falkoski D.L."/>
            <person name="van den Heuvel J."/>
            <person name="Valero-Jimenez C.A."/>
            <person name="Min B."/>
            <person name="Choi I.G."/>
            <person name="Lipzen A."/>
            <person name="Daum C.G."/>
            <person name="Aanen D.K."/>
            <person name="Tsang A."/>
            <person name="Henrissat B."/>
            <person name="Bilanenko E.N."/>
            <person name="de Vries R.P."/>
            <person name="van Kan J.A.L."/>
            <person name="Grigoriev I.V."/>
            <person name="Debets A.J.M."/>
        </authorList>
    </citation>
    <scope>NUCLEOTIDE SEQUENCE [LARGE SCALE GENOMIC DNA]</scope>
    <source>
        <strain evidence="9 10">F11</strain>
    </source>
</reference>
<gene>
    <name evidence="9" type="ORF">SODALDRAFT_340963</name>
</gene>
<dbReference type="GO" id="GO:0016020">
    <property type="term" value="C:membrane"/>
    <property type="evidence" value="ECO:0007669"/>
    <property type="project" value="UniProtKB-SubCell"/>
</dbReference>